<dbReference type="EMBL" id="AP022561">
    <property type="protein sequence ID" value="BBX06181.1"/>
    <property type="molecule type" value="Genomic_DNA"/>
</dbReference>
<proteinExistence type="predicted"/>
<accession>A0AAD1MB11</accession>
<keyword evidence="2" id="KW-1185">Reference proteome</keyword>
<reference evidence="1 2" key="1">
    <citation type="journal article" date="2019" name="Emerg. Microbes Infect.">
        <title>Comprehensive subspecies identification of 175 nontuberculous mycobacteria species based on 7547 genomic profiles.</title>
        <authorList>
            <person name="Matsumoto Y."/>
            <person name="Kinjo T."/>
            <person name="Motooka D."/>
            <person name="Nabeya D."/>
            <person name="Jung N."/>
            <person name="Uechi K."/>
            <person name="Horii T."/>
            <person name="Iida T."/>
            <person name="Fujita J."/>
            <person name="Nakamura S."/>
        </authorList>
    </citation>
    <scope>NUCLEOTIDE SEQUENCE [LARGE SCALE GENOMIC DNA]</scope>
    <source>
        <strain evidence="1 2">JCM 6376</strain>
    </source>
</reference>
<dbReference type="RefSeq" id="WP_115317030.1">
    <property type="nucleotide sequence ID" value="NZ_AP022561.1"/>
</dbReference>
<organism evidence="1 2">
    <name type="scientific">Mycolicibacterium aichiense</name>
    <dbReference type="NCBI Taxonomy" id="1799"/>
    <lineage>
        <taxon>Bacteria</taxon>
        <taxon>Bacillati</taxon>
        <taxon>Actinomycetota</taxon>
        <taxon>Actinomycetes</taxon>
        <taxon>Mycobacteriales</taxon>
        <taxon>Mycobacteriaceae</taxon>
        <taxon>Mycolicibacterium</taxon>
    </lineage>
</organism>
<evidence type="ECO:0000313" key="1">
    <source>
        <dbReference type="EMBL" id="BBX06181.1"/>
    </source>
</evidence>
<dbReference type="Proteomes" id="UP000467327">
    <property type="component" value="Chromosome"/>
</dbReference>
<dbReference type="AlphaFoldDB" id="A0AAD1MB11"/>
<protein>
    <submittedName>
        <fullName evidence="1">Uncharacterized protein</fullName>
    </submittedName>
</protein>
<dbReference type="KEGG" id="maic:MAIC_09840"/>
<evidence type="ECO:0000313" key="2">
    <source>
        <dbReference type="Proteomes" id="UP000467327"/>
    </source>
</evidence>
<sequence>MTLDARLHQALAYPAPFVIERLVKDRVADTAEAAELLFTEAKKYLVLCEATPEMSFGMPSAMVDQAWHAFILFTTEYTDFGHRFFGRYVHHSPVVDYDPAAQPQSNIGSFNDFQGRYQELFGEPLPAIWYDDTSVTPSRRVLREDFLHIDADDETVAVIDDSGETVLQVNSLAREALDFIAGTGDFYVRELPGGLTDEEKVGLIEALVRSRVLRLAP</sequence>
<gene>
    <name evidence="1" type="ORF">MAIC_09840</name>
</gene>
<name>A0AAD1MB11_9MYCO</name>